<keyword evidence="4 9" id="KW-0812">Transmembrane</keyword>
<dbReference type="GO" id="GO:0005743">
    <property type="term" value="C:mitochondrial inner membrane"/>
    <property type="evidence" value="ECO:0007669"/>
    <property type="project" value="UniProtKB-SubCell"/>
</dbReference>
<proteinExistence type="inferred from homology"/>
<comment type="caution">
    <text evidence="10">The sequence shown here is derived from an EMBL/GenBank/DDBJ whole genome shotgun (WGS) entry which is preliminary data.</text>
</comment>
<dbReference type="InterPro" id="IPR026571">
    <property type="entry name" value="Tmem186"/>
</dbReference>
<feature type="transmembrane region" description="Helical" evidence="9">
    <location>
        <begin position="177"/>
        <end position="195"/>
    </location>
</feature>
<gene>
    <name evidence="10" type="ORF">WJX72_009013</name>
</gene>
<accession>A0AAW1Q7X9</accession>
<dbReference type="EMBL" id="JALJOR010000005">
    <property type="protein sequence ID" value="KAK9817066.1"/>
    <property type="molecule type" value="Genomic_DNA"/>
</dbReference>
<evidence type="ECO:0000313" key="10">
    <source>
        <dbReference type="EMBL" id="KAK9817066.1"/>
    </source>
</evidence>
<dbReference type="PANTHER" id="PTHR13603">
    <property type="entry name" value="TRANSMEMBRANE PROTEIN 186"/>
    <property type="match status" value="1"/>
</dbReference>
<keyword evidence="5" id="KW-0999">Mitochondrion inner membrane</keyword>
<protein>
    <recommendedName>
        <fullName evidence="3">Transmembrane protein 186</fullName>
    </recommendedName>
</protein>
<evidence type="ECO:0000256" key="9">
    <source>
        <dbReference type="SAM" id="Phobius"/>
    </source>
</evidence>
<feature type="transmembrane region" description="Helical" evidence="9">
    <location>
        <begin position="142"/>
        <end position="165"/>
    </location>
</feature>
<evidence type="ECO:0000256" key="4">
    <source>
        <dbReference type="ARBA" id="ARBA00022692"/>
    </source>
</evidence>
<dbReference type="Proteomes" id="UP001489004">
    <property type="component" value="Unassembled WGS sequence"/>
</dbReference>
<comment type="similarity">
    <text evidence="2">Belongs to the TMEM186 family.</text>
</comment>
<evidence type="ECO:0000313" key="11">
    <source>
        <dbReference type="Proteomes" id="UP001489004"/>
    </source>
</evidence>
<comment type="subcellular location">
    <subcellularLocation>
        <location evidence="1">Mitochondrion inner membrane</location>
        <topology evidence="1">Multi-pass membrane protein</topology>
    </subcellularLocation>
</comment>
<evidence type="ECO:0000256" key="1">
    <source>
        <dbReference type="ARBA" id="ARBA00004448"/>
    </source>
</evidence>
<keyword evidence="7" id="KW-0496">Mitochondrion</keyword>
<evidence type="ECO:0000256" key="7">
    <source>
        <dbReference type="ARBA" id="ARBA00023128"/>
    </source>
</evidence>
<evidence type="ECO:0000256" key="2">
    <source>
        <dbReference type="ARBA" id="ARBA00007020"/>
    </source>
</evidence>
<keyword evidence="6 9" id="KW-1133">Transmembrane helix</keyword>
<name>A0AAW1Q7X9_9CHLO</name>
<organism evidence="10 11">
    <name type="scientific">[Myrmecia] bisecta</name>
    <dbReference type="NCBI Taxonomy" id="41462"/>
    <lineage>
        <taxon>Eukaryota</taxon>
        <taxon>Viridiplantae</taxon>
        <taxon>Chlorophyta</taxon>
        <taxon>core chlorophytes</taxon>
        <taxon>Trebouxiophyceae</taxon>
        <taxon>Trebouxiales</taxon>
        <taxon>Trebouxiaceae</taxon>
        <taxon>Myrmecia</taxon>
    </lineage>
</organism>
<keyword evidence="11" id="KW-1185">Reference proteome</keyword>
<dbReference type="PANTHER" id="PTHR13603:SF1">
    <property type="entry name" value="TRANSMEMBRANE PROTEIN 186"/>
    <property type="match status" value="1"/>
</dbReference>
<evidence type="ECO:0000256" key="6">
    <source>
        <dbReference type="ARBA" id="ARBA00022989"/>
    </source>
</evidence>
<evidence type="ECO:0000256" key="5">
    <source>
        <dbReference type="ARBA" id="ARBA00022792"/>
    </source>
</evidence>
<evidence type="ECO:0000256" key="3">
    <source>
        <dbReference type="ARBA" id="ARBA00014604"/>
    </source>
</evidence>
<evidence type="ECO:0000256" key="8">
    <source>
        <dbReference type="ARBA" id="ARBA00023136"/>
    </source>
</evidence>
<sequence length="263" mass="28018">MVASKPPIKNDPAKALQKQPGACHARLALGAVSPYSPRFGWQRTVAQRELRASNTRISHCASRKASPLVSTGQTGTASAGQRRFGAAAGLMADLRGSVASATKAPPGIAPVPPPKGKADVQSNVLADREVLYRGKWMQPFRLLVRFKIFQLVGVAALVVPINTWLVEGSVGGLQVALASWLLLGCGMASSTLWYYSSRYVGELSLVVRDGKPHLCFSVLDFWGHRQNNIVPASQLIPPLQTSSLPASGAHTTSFAMCSASRSM</sequence>
<reference evidence="10 11" key="1">
    <citation type="journal article" date="2024" name="Nat. Commun.">
        <title>Phylogenomics reveals the evolutionary origins of lichenization in chlorophyte algae.</title>
        <authorList>
            <person name="Puginier C."/>
            <person name="Libourel C."/>
            <person name="Otte J."/>
            <person name="Skaloud P."/>
            <person name="Haon M."/>
            <person name="Grisel S."/>
            <person name="Petersen M."/>
            <person name="Berrin J.G."/>
            <person name="Delaux P.M."/>
            <person name="Dal Grande F."/>
            <person name="Keller J."/>
        </authorList>
    </citation>
    <scope>NUCLEOTIDE SEQUENCE [LARGE SCALE GENOMIC DNA]</scope>
    <source>
        <strain evidence="10 11">SAG 2043</strain>
    </source>
</reference>
<keyword evidence="8 9" id="KW-0472">Membrane</keyword>
<dbReference type="AlphaFoldDB" id="A0AAW1Q7X9"/>